<feature type="binding site" evidence="11">
    <location>
        <position position="74"/>
    </location>
    <ligand>
        <name>UMP</name>
        <dbReference type="ChEBI" id="CHEBI:57865"/>
    </ligand>
</feature>
<dbReference type="InterPro" id="IPR015963">
    <property type="entry name" value="Uridylate_kinase_bac"/>
</dbReference>
<dbReference type="CDD" id="cd04254">
    <property type="entry name" value="AAK_UMPK-PyrH-Ec"/>
    <property type="match status" value="1"/>
</dbReference>
<dbReference type="SUPFAM" id="SSF53633">
    <property type="entry name" value="Carbamate kinase-like"/>
    <property type="match status" value="1"/>
</dbReference>
<gene>
    <name evidence="11" type="primary">pyrH</name>
    <name evidence="13" type="ORF">H8B22_12305</name>
</gene>
<dbReference type="GO" id="GO:0044210">
    <property type="term" value="P:'de novo' CTP biosynthetic process"/>
    <property type="evidence" value="ECO:0007669"/>
    <property type="project" value="UniProtKB-UniRule"/>
</dbReference>
<evidence type="ECO:0000256" key="11">
    <source>
        <dbReference type="HAMAP-Rule" id="MF_01220"/>
    </source>
</evidence>
<comment type="subunit">
    <text evidence="11">Homohexamer.</text>
</comment>
<dbReference type="Gene3D" id="3.40.1160.10">
    <property type="entry name" value="Acetylglutamate kinase-like"/>
    <property type="match status" value="1"/>
</dbReference>
<organism evidence="13 14">
    <name type="scientific">Agrilutibacter terrestris</name>
    <dbReference type="NCBI Taxonomy" id="2865112"/>
    <lineage>
        <taxon>Bacteria</taxon>
        <taxon>Pseudomonadati</taxon>
        <taxon>Pseudomonadota</taxon>
        <taxon>Gammaproteobacteria</taxon>
        <taxon>Lysobacterales</taxon>
        <taxon>Lysobacteraceae</taxon>
        <taxon>Agrilutibacter</taxon>
    </lineage>
</organism>
<evidence type="ECO:0000313" key="13">
    <source>
        <dbReference type="EMBL" id="QNP40261.1"/>
    </source>
</evidence>
<dbReference type="Proteomes" id="UP000516018">
    <property type="component" value="Chromosome"/>
</dbReference>
<evidence type="ECO:0000256" key="6">
    <source>
        <dbReference type="ARBA" id="ARBA00022741"/>
    </source>
</evidence>
<name>A0A7H0FW45_9GAMM</name>
<comment type="catalytic activity">
    <reaction evidence="10 11">
        <text>UMP + ATP = UDP + ADP</text>
        <dbReference type="Rhea" id="RHEA:24400"/>
        <dbReference type="ChEBI" id="CHEBI:30616"/>
        <dbReference type="ChEBI" id="CHEBI:57865"/>
        <dbReference type="ChEBI" id="CHEBI:58223"/>
        <dbReference type="ChEBI" id="CHEBI:456216"/>
        <dbReference type="EC" id="2.7.4.22"/>
    </reaction>
</comment>
<dbReference type="UniPathway" id="UPA00159">
    <property type="reaction ID" value="UER00275"/>
</dbReference>
<dbReference type="RefSeq" id="WP_187711703.1">
    <property type="nucleotide sequence ID" value="NZ_CP060820.1"/>
</dbReference>
<feature type="binding site" evidence="11">
    <location>
        <position position="59"/>
    </location>
    <ligand>
        <name>ATP</name>
        <dbReference type="ChEBI" id="CHEBI:30616"/>
    </ligand>
</feature>
<comment type="subcellular location">
    <subcellularLocation>
        <location evidence="1 11">Cytoplasm</location>
    </subcellularLocation>
</comment>
<feature type="binding site" evidence="11">
    <location>
        <position position="55"/>
    </location>
    <ligand>
        <name>ATP</name>
        <dbReference type="ChEBI" id="CHEBI:30616"/>
    </ligand>
</feature>
<evidence type="ECO:0000256" key="7">
    <source>
        <dbReference type="ARBA" id="ARBA00022777"/>
    </source>
</evidence>
<comment type="pathway">
    <text evidence="2 11">Pyrimidine metabolism; CTP biosynthesis via de novo pathway; UDP from UMP (UMPK route): step 1/1.</text>
</comment>
<evidence type="ECO:0000256" key="5">
    <source>
        <dbReference type="ARBA" id="ARBA00022679"/>
    </source>
</evidence>
<dbReference type="KEGG" id="lsx:H8B22_12305"/>
<evidence type="ECO:0000256" key="10">
    <source>
        <dbReference type="ARBA" id="ARBA00047767"/>
    </source>
</evidence>
<dbReference type="FunFam" id="3.40.1160.10:FF:000001">
    <property type="entry name" value="Uridylate kinase"/>
    <property type="match status" value="1"/>
</dbReference>
<dbReference type="HAMAP" id="MF_01220_B">
    <property type="entry name" value="PyrH_B"/>
    <property type="match status" value="1"/>
</dbReference>
<dbReference type="InterPro" id="IPR036393">
    <property type="entry name" value="AceGlu_kinase-like_sf"/>
</dbReference>
<evidence type="ECO:0000256" key="2">
    <source>
        <dbReference type="ARBA" id="ARBA00004791"/>
    </source>
</evidence>
<comment type="similarity">
    <text evidence="3 11">Belongs to the UMP kinase family.</text>
</comment>
<comment type="function">
    <text evidence="11">Catalyzes the reversible phosphorylation of UMP to UDP.</text>
</comment>
<dbReference type="GO" id="GO:0006225">
    <property type="term" value="P:UDP biosynthetic process"/>
    <property type="evidence" value="ECO:0007669"/>
    <property type="project" value="TreeGrafter"/>
</dbReference>
<feature type="binding site" evidence="11">
    <location>
        <position position="54"/>
    </location>
    <ligand>
        <name>UMP</name>
        <dbReference type="ChEBI" id="CHEBI:57865"/>
    </ligand>
</feature>
<keyword evidence="14" id="KW-1185">Reference proteome</keyword>
<feature type="binding site" evidence="11">
    <location>
        <position position="171"/>
    </location>
    <ligand>
        <name>ATP</name>
        <dbReference type="ChEBI" id="CHEBI:30616"/>
    </ligand>
</feature>
<evidence type="ECO:0000256" key="4">
    <source>
        <dbReference type="ARBA" id="ARBA00022490"/>
    </source>
</evidence>
<sequence>MSQLAYRRVLLKLSGEALMGNEDYGIDPLVLNRLAREVIEAQQAGAEIALVIGGGNIFRGAGLAAGGMDRVTGDQMGMLATVINALAMQDALEKLGAKCRVMSAIKINDVCEDYIRRRAVRHMEKGRIAIFAAGTGNPFFTTDSGAALRAIEVGADLLLKATKVDGVYDKDPKKHADAVLFDKLSYDEVIARNLQVMDTAAFALCRDSDLPLRIFDMSQPGVLLRILRGEPIGTLVQGRNAGL</sequence>
<feature type="binding site" evidence="11">
    <location>
        <position position="168"/>
    </location>
    <ligand>
        <name>ATP</name>
        <dbReference type="ChEBI" id="CHEBI:30616"/>
    </ligand>
</feature>
<dbReference type="EC" id="2.7.4.22" evidence="11"/>
<dbReference type="InterPro" id="IPR001048">
    <property type="entry name" value="Asp/Glu/Uridylate_kinase"/>
</dbReference>
<keyword evidence="9 11" id="KW-0665">Pyrimidine biosynthesis</keyword>
<feature type="binding site" evidence="11">
    <location>
        <position position="162"/>
    </location>
    <ligand>
        <name>ATP</name>
        <dbReference type="ChEBI" id="CHEBI:30616"/>
    </ligand>
</feature>
<evidence type="ECO:0000256" key="9">
    <source>
        <dbReference type="ARBA" id="ARBA00022975"/>
    </source>
</evidence>
<evidence type="ECO:0000256" key="8">
    <source>
        <dbReference type="ARBA" id="ARBA00022840"/>
    </source>
</evidence>
<keyword evidence="5 11" id="KW-0808">Transferase</keyword>
<dbReference type="AlphaFoldDB" id="A0A7H0FW45"/>
<protein>
    <recommendedName>
        <fullName evidence="11">Uridylate kinase</fullName>
        <shortName evidence="11">UK</shortName>
        <ecNumber evidence="11">2.7.4.22</ecNumber>
    </recommendedName>
    <alternativeName>
        <fullName evidence="11">Uridine monophosphate kinase</fullName>
        <shortName evidence="11">UMP kinase</shortName>
        <shortName evidence="11">UMPK</shortName>
    </alternativeName>
</protein>
<keyword evidence="4 11" id="KW-0963">Cytoplasm</keyword>
<dbReference type="NCBIfam" id="TIGR02075">
    <property type="entry name" value="pyrH_bact"/>
    <property type="match status" value="1"/>
</dbReference>
<dbReference type="Pfam" id="PF00696">
    <property type="entry name" value="AA_kinase"/>
    <property type="match status" value="1"/>
</dbReference>
<dbReference type="PANTHER" id="PTHR42833:SF4">
    <property type="entry name" value="URIDYLATE KINASE PUMPKIN, CHLOROPLASTIC"/>
    <property type="match status" value="1"/>
</dbReference>
<keyword evidence="8 11" id="KW-0067">ATP-binding</keyword>
<comment type="caution">
    <text evidence="11">Lacks conserved residue(s) required for the propagation of feature annotation.</text>
</comment>
<evidence type="ECO:0000256" key="1">
    <source>
        <dbReference type="ARBA" id="ARBA00004496"/>
    </source>
</evidence>
<comment type="activity regulation">
    <text evidence="11">Inhibited by UTP.</text>
</comment>
<keyword evidence="7 11" id="KW-0418">Kinase</keyword>
<dbReference type="PIRSF" id="PIRSF005650">
    <property type="entry name" value="Uridylate_kin"/>
    <property type="match status" value="1"/>
</dbReference>
<evidence type="ECO:0000256" key="3">
    <source>
        <dbReference type="ARBA" id="ARBA00007614"/>
    </source>
</evidence>
<dbReference type="GO" id="GO:0005829">
    <property type="term" value="C:cytosol"/>
    <property type="evidence" value="ECO:0007669"/>
    <property type="project" value="TreeGrafter"/>
</dbReference>
<dbReference type="PANTHER" id="PTHR42833">
    <property type="entry name" value="URIDYLATE KINASE"/>
    <property type="match status" value="1"/>
</dbReference>
<dbReference type="GO" id="GO:0005524">
    <property type="term" value="F:ATP binding"/>
    <property type="evidence" value="ECO:0007669"/>
    <property type="project" value="UniProtKB-KW"/>
</dbReference>
<feature type="domain" description="Aspartate/glutamate/uridylate kinase" evidence="12">
    <location>
        <begin position="8"/>
        <end position="216"/>
    </location>
</feature>
<keyword evidence="6 11" id="KW-0547">Nucleotide-binding</keyword>
<feature type="binding site" evidence="11">
    <location>
        <begin position="12"/>
        <end position="15"/>
    </location>
    <ligand>
        <name>ATP</name>
        <dbReference type="ChEBI" id="CHEBI:30616"/>
    </ligand>
</feature>
<evidence type="ECO:0000259" key="12">
    <source>
        <dbReference type="Pfam" id="PF00696"/>
    </source>
</evidence>
<dbReference type="InterPro" id="IPR011817">
    <property type="entry name" value="Uridylate_kinase"/>
</dbReference>
<dbReference type="EMBL" id="CP060820">
    <property type="protein sequence ID" value="QNP40261.1"/>
    <property type="molecule type" value="Genomic_DNA"/>
</dbReference>
<evidence type="ECO:0000313" key="14">
    <source>
        <dbReference type="Proteomes" id="UP000516018"/>
    </source>
</evidence>
<proteinExistence type="inferred from homology"/>
<reference evidence="13 14" key="1">
    <citation type="submission" date="2020-08" db="EMBL/GenBank/DDBJ databases">
        <title>Lysobacter sp. II4 sp. nov., isolated from soil.</title>
        <authorList>
            <person name="Woo C.Y."/>
            <person name="Kim J."/>
        </authorList>
    </citation>
    <scope>NUCLEOTIDE SEQUENCE [LARGE SCALE GENOMIC DNA]</scope>
    <source>
        <strain evidence="13 14">II4</strain>
    </source>
</reference>
<feature type="binding site" evidence="11">
    <location>
        <begin position="135"/>
        <end position="142"/>
    </location>
    <ligand>
        <name>UMP</name>
        <dbReference type="ChEBI" id="CHEBI:57865"/>
    </ligand>
</feature>
<dbReference type="GO" id="GO:0033862">
    <property type="term" value="F:UMP kinase activity"/>
    <property type="evidence" value="ECO:0007669"/>
    <property type="project" value="UniProtKB-EC"/>
</dbReference>
<accession>A0A7H0FW45</accession>